<dbReference type="PANTHER" id="PTHR42753">
    <property type="entry name" value="MITOCHONDRIAL RIBOSOME PROTEIN L39/PROLYL-TRNA LIGASE FAMILY MEMBER"/>
    <property type="match status" value="1"/>
</dbReference>
<dbReference type="Pfam" id="PF03129">
    <property type="entry name" value="HGTP_anticodon"/>
    <property type="match status" value="1"/>
</dbReference>
<dbReference type="Proteomes" id="UP001372834">
    <property type="component" value="Unassembled WGS sequence"/>
</dbReference>
<keyword evidence="4" id="KW-0067">ATP-binding</keyword>
<dbReference type="GO" id="GO:0004827">
    <property type="term" value="F:proline-tRNA ligase activity"/>
    <property type="evidence" value="ECO:0007669"/>
    <property type="project" value="UniProtKB-EC"/>
</dbReference>
<evidence type="ECO:0000256" key="1">
    <source>
        <dbReference type="ARBA" id="ARBA00012831"/>
    </source>
</evidence>
<dbReference type="SUPFAM" id="SSF52954">
    <property type="entry name" value="Class II aaRS ABD-related"/>
    <property type="match status" value="1"/>
</dbReference>
<dbReference type="EC" id="6.1.1.15" evidence="1"/>
<evidence type="ECO:0000313" key="11">
    <source>
        <dbReference type="Proteomes" id="UP001372834"/>
    </source>
</evidence>
<evidence type="ECO:0000256" key="3">
    <source>
        <dbReference type="ARBA" id="ARBA00022741"/>
    </source>
</evidence>
<dbReference type="GO" id="GO:0005739">
    <property type="term" value="C:mitochondrion"/>
    <property type="evidence" value="ECO:0007669"/>
    <property type="project" value="TreeGrafter"/>
</dbReference>
<dbReference type="GO" id="GO:0005524">
    <property type="term" value="F:ATP binding"/>
    <property type="evidence" value="ECO:0007669"/>
    <property type="project" value="UniProtKB-KW"/>
</dbReference>
<dbReference type="AlphaFoldDB" id="A0AAN8S1M4"/>
<gene>
    <name evidence="10" type="ORF">RUM43_007453</name>
</gene>
<dbReference type="EMBL" id="JAWJWE010000003">
    <property type="protein sequence ID" value="KAK6639183.1"/>
    <property type="molecule type" value="Genomic_DNA"/>
</dbReference>
<dbReference type="PANTHER" id="PTHR42753:SF10">
    <property type="entry name" value="PROLINE--TRNA LIGASE, MITOCHONDRIAL-RELATED"/>
    <property type="match status" value="1"/>
</dbReference>
<dbReference type="InterPro" id="IPR002316">
    <property type="entry name" value="Pro-tRNA-ligase_IIa"/>
</dbReference>
<dbReference type="GO" id="GO:0006433">
    <property type="term" value="P:prolyl-tRNA aminoacylation"/>
    <property type="evidence" value="ECO:0007669"/>
    <property type="project" value="InterPro"/>
</dbReference>
<protein>
    <recommendedName>
        <fullName evidence="1">proline--tRNA ligase</fullName>
        <ecNumber evidence="1">6.1.1.15</ecNumber>
    </recommendedName>
    <alternativeName>
        <fullName evidence="7">Prolyl-tRNA synthetase</fullName>
    </alternativeName>
</protein>
<dbReference type="InterPro" id="IPR004154">
    <property type="entry name" value="Anticodon-bd"/>
</dbReference>
<dbReference type="InterPro" id="IPR050062">
    <property type="entry name" value="Pro-tRNA_synthetase"/>
</dbReference>
<comment type="catalytic activity">
    <reaction evidence="8">
        <text>tRNA(Pro) + L-proline + ATP = L-prolyl-tRNA(Pro) + AMP + diphosphate</text>
        <dbReference type="Rhea" id="RHEA:14305"/>
        <dbReference type="Rhea" id="RHEA-COMP:9700"/>
        <dbReference type="Rhea" id="RHEA-COMP:9702"/>
        <dbReference type="ChEBI" id="CHEBI:30616"/>
        <dbReference type="ChEBI" id="CHEBI:33019"/>
        <dbReference type="ChEBI" id="CHEBI:60039"/>
        <dbReference type="ChEBI" id="CHEBI:78442"/>
        <dbReference type="ChEBI" id="CHEBI:78532"/>
        <dbReference type="ChEBI" id="CHEBI:456215"/>
        <dbReference type="EC" id="6.1.1.15"/>
    </reaction>
</comment>
<evidence type="ECO:0000259" key="9">
    <source>
        <dbReference type="PROSITE" id="PS50862"/>
    </source>
</evidence>
<organism evidence="10 11">
    <name type="scientific">Polyplax serrata</name>
    <name type="common">Common mouse louse</name>
    <dbReference type="NCBI Taxonomy" id="468196"/>
    <lineage>
        <taxon>Eukaryota</taxon>
        <taxon>Metazoa</taxon>
        <taxon>Ecdysozoa</taxon>
        <taxon>Arthropoda</taxon>
        <taxon>Hexapoda</taxon>
        <taxon>Insecta</taxon>
        <taxon>Pterygota</taxon>
        <taxon>Neoptera</taxon>
        <taxon>Paraneoptera</taxon>
        <taxon>Psocodea</taxon>
        <taxon>Troctomorpha</taxon>
        <taxon>Phthiraptera</taxon>
        <taxon>Anoplura</taxon>
        <taxon>Polyplacidae</taxon>
        <taxon>Polyplax</taxon>
    </lineage>
</organism>
<evidence type="ECO:0000256" key="7">
    <source>
        <dbReference type="ARBA" id="ARBA00029731"/>
    </source>
</evidence>
<dbReference type="InterPro" id="IPR036621">
    <property type="entry name" value="Anticodon-bd_dom_sf"/>
</dbReference>
<sequence>MRTINKISKVLGFQMVGEQKASLRSKSQKLFAELGLARYKKGFVTLSPILVKSLRKLESIVRQCMDDVSAVEIILPSITDRSLLEKSGRNHTSELFYVKSNNGKDSQFLNPTCEESITDLISVYGSLGQKSLPCRLYQITNKFRDEMRFKSGLMRTKEFLMKDLYCFDMNEESCKSTYQEVQHKYHDFFKLLQVPYICLRGTEGDIGGLHSTEFHFLSDAGEDIVLMCKGCGHIDKLKMEQDNTETQCSNCSGKNVTICKTIEVGHAFNLGTRYTEPFKATFVNDEGKRDLLQMSCFGLGLTRILAASVEVLSLEEQIRWPAALAPYLLSVIPPKAGSHEEKAASNLTSEIFNSLHKHFGNDIIIEDRTMWTVGKRLKSIEALGIPYAVVIGKEITKDPPQIEIQNIYSKTKNFVHVNDVLPFLKSMMEDNQKGVGLEARDSMSN</sequence>
<dbReference type="Gene3D" id="3.30.930.10">
    <property type="entry name" value="Bira Bifunctional Protein, Domain 2"/>
    <property type="match status" value="1"/>
</dbReference>
<dbReference type="PRINTS" id="PR01046">
    <property type="entry name" value="TRNASYNTHPRO"/>
</dbReference>
<evidence type="ECO:0000256" key="5">
    <source>
        <dbReference type="ARBA" id="ARBA00022917"/>
    </source>
</evidence>
<dbReference type="SUPFAM" id="SSF55681">
    <property type="entry name" value="Class II aaRS and biotin synthetases"/>
    <property type="match status" value="1"/>
</dbReference>
<accession>A0AAN8S1M4</accession>
<evidence type="ECO:0000256" key="8">
    <source>
        <dbReference type="ARBA" id="ARBA00047671"/>
    </source>
</evidence>
<feature type="domain" description="Aminoacyl-transfer RNA synthetases class-II family profile" evidence="9">
    <location>
        <begin position="55"/>
        <end position="321"/>
    </location>
</feature>
<dbReference type="Gene3D" id="3.40.50.800">
    <property type="entry name" value="Anticodon-binding domain"/>
    <property type="match status" value="1"/>
</dbReference>
<evidence type="ECO:0000313" key="10">
    <source>
        <dbReference type="EMBL" id="KAK6639183.1"/>
    </source>
</evidence>
<proteinExistence type="predicted"/>
<keyword evidence="2" id="KW-0436">Ligase</keyword>
<keyword evidence="5" id="KW-0648">Protein biosynthesis</keyword>
<evidence type="ECO:0000256" key="6">
    <source>
        <dbReference type="ARBA" id="ARBA00023146"/>
    </source>
</evidence>
<reference evidence="10 11" key="1">
    <citation type="submission" date="2023-10" db="EMBL/GenBank/DDBJ databases">
        <title>Genomes of two closely related lineages of the louse Polyplax serrata with different host specificities.</title>
        <authorList>
            <person name="Martinu J."/>
            <person name="Tarabai H."/>
            <person name="Stefka J."/>
            <person name="Hypsa V."/>
        </authorList>
    </citation>
    <scope>NUCLEOTIDE SEQUENCE [LARGE SCALE GENOMIC DNA]</scope>
    <source>
        <strain evidence="10">HR10_N</strain>
    </source>
</reference>
<comment type="caution">
    <text evidence="10">The sequence shown here is derived from an EMBL/GenBank/DDBJ whole genome shotgun (WGS) entry which is preliminary data.</text>
</comment>
<evidence type="ECO:0000256" key="4">
    <source>
        <dbReference type="ARBA" id="ARBA00022840"/>
    </source>
</evidence>
<dbReference type="PROSITE" id="PS50862">
    <property type="entry name" value="AA_TRNA_LIGASE_II"/>
    <property type="match status" value="1"/>
</dbReference>
<name>A0AAN8S1M4_POLSC</name>
<dbReference type="InterPro" id="IPR002314">
    <property type="entry name" value="aa-tRNA-synt_IIb"/>
</dbReference>
<keyword evidence="6" id="KW-0030">Aminoacyl-tRNA synthetase</keyword>
<evidence type="ECO:0000256" key="2">
    <source>
        <dbReference type="ARBA" id="ARBA00022598"/>
    </source>
</evidence>
<dbReference type="InterPro" id="IPR045864">
    <property type="entry name" value="aa-tRNA-synth_II/BPL/LPL"/>
</dbReference>
<keyword evidence="3" id="KW-0547">Nucleotide-binding</keyword>
<dbReference type="Pfam" id="PF00587">
    <property type="entry name" value="tRNA-synt_2b"/>
    <property type="match status" value="1"/>
</dbReference>
<dbReference type="InterPro" id="IPR006195">
    <property type="entry name" value="aa-tRNA-synth_II"/>
</dbReference>